<evidence type="ECO:0000313" key="1">
    <source>
        <dbReference type="EMBL" id="MFD1265598.1"/>
    </source>
</evidence>
<proteinExistence type="predicted"/>
<dbReference type="Gene3D" id="3.10.450.610">
    <property type="match status" value="1"/>
</dbReference>
<dbReference type="InterPro" id="IPR032598">
    <property type="entry name" value="RsaM-like"/>
</dbReference>
<accession>A0ABW3WI86</accession>
<dbReference type="Pfam" id="PF16245">
    <property type="entry name" value="DUF4902"/>
    <property type="match status" value="1"/>
</dbReference>
<dbReference type="EMBL" id="JBHTMC010000034">
    <property type="protein sequence ID" value="MFD1265598.1"/>
    <property type="molecule type" value="Genomic_DNA"/>
</dbReference>
<protein>
    <submittedName>
        <fullName evidence="1">DUF4902 domain-containing protein</fullName>
    </submittedName>
</protein>
<gene>
    <name evidence="1" type="ORF">ACFQ4M_18645</name>
</gene>
<comment type="caution">
    <text evidence="1">The sequence shown here is derived from an EMBL/GenBank/DDBJ whole genome shotgun (WGS) entry which is preliminary data.</text>
</comment>
<keyword evidence="2" id="KW-1185">Reference proteome</keyword>
<dbReference type="RefSeq" id="WP_277832962.1">
    <property type="nucleotide sequence ID" value="NZ_JARQZE010000006.1"/>
</dbReference>
<sequence>MKRFKPITTREQMRTEQPMTSVVRVSDDGLVRLPEQALSTVRLRHFASGLDVPEAAPIPGCGDVTDVTGFTEWIAGRRPYISLGWDWVLDVLHGHTFLKRTGEPRSNFMLVDGHMRDLGMAASLRRLTVIVDGLAWNKTVWPFIVQRYGG</sequence>
<reference evidence="2" key="1">
    <citation type="journal article" date="2019" name="Int. J. Syst. Evol. Microbiol.">
        <title>The Global Catalogue of Microorganisms (GCM) 10K type strain sequencing project: providing services to taxonomists for standard genome sequencing and annotation.</title>
        <authorList>
            <consortium name="The Broad Institute Genomics Platform"/>
            <consortium name="The Broad Institute Genome Sequencing Center for Infectious Disease"/>
            <person name="Wu L."/>
            <person name="Ma J."/>
        </authorList>
    </citation>
    <scope>NUCLEOTIDE SEQUENCE [LARGE SCALE GENOMIC DNA]</scope>
    <source>
        <strain evidence="2">CCUG 48884</strain>
    </source>
</reference>
<dbReference type="Proteomes" id="UP001597158">
    <property type="component" value="Unassembled WGS sequence"/>
</dbReference>
<name>A0ABW3WI86_9RHOO</name>
<evidence type="ECO:0000313" key="2">
    <source>
        <dbReference type="Proteomes" id="UP001597158"/>
    </source>
</evidence>
<organism evidence="1 2">
    <name type="scientific">Thauera mechernichensis</name>
    <dbReference type="NCBI Taxonomy" id="82788"/>
    <lineage>
        <taxon>Bacteria</taxon>
        <taxon>Pseudomonadati</taxon>
        <taxon>Pseudomonadota</taxon>
        <taxon>Betaproteobacteria</taxon>
        <taxon>Rhodocyclales</taxon>
        <taxon>Zoogloeaceae</taxon>
        <taxon>Thauera</taxon>
    </lineage>
</organism>